<dbReference type="RefSeq" id="WP_039464150.1">
    <property type="nucleotide sequence ID" value="NZ_JWLZ01000171.1"/>
</dbReference>
<comment type="caution">
    <text evidence="2">The sequence shown here is derived from an EMBL/GenBank/DDBJ whole genome shotgun (WGS) entry which is preliminary data.</text>
</comment>
<dbReference type="Pfam" id="PF07876">
    <property type="entry name" value="Dabb"/>
    <property type="match status" value="1"/>
</dbReference>
<dbReference type="SMART" id="SM00886">
    <property type="entry name" value="Dabb"/>
    <property type="match status" value="1"/>
</dbReference>
<evidence type="ECO:0000313" key="2">
    <source>
        <dbReference type="EMBL" id="KHT62795.1"/>
    </source>
</evidence>
<dbReference type="PROSITE" id="PS51502">
    <property type="entry name" value="S_R_A_B_BARREL"/>
    <property type="match status" value="1"/>
</dbReference>
<evidence type="ECO:0000259" key="1">
    <source>
        <dbReference type="PROSITE" id="PS51502"/>
    </source>
</evidence>
<dbReference type="PANTHER" id="PTHR37832:SF1">
    <property type="entry name" value="STRESS-RESPONSE A_B BARREL DOMAIN-CONTAINING PROTEIN"/>
    <property type="match status" value="1"/>
</dbReference>
<feature type="domain" description="Stress-response A/B barrel" evidence="1">
    <location>
        <begin position="2"/>
        <end position="95"/>
    </location>
</feature>
<evidence type="ECO:0000313" key="3">
    <source>
        <dbReference type="Proteomes" id="UP000031278"/>
    </source>
</evidence>
<protein>
    <submittedName>
        <fullName evidence="2">Stress responsive protein</fullName>
    </submittedName>
</protein>
<reference evidence="2 3" key="1">
    <citation type="submission" date="2014-12" db="EMBL/GenBank/DDBJ databases">
        <title>Genome sequencing of Photobacterium gaetbulicola AD005a.</title>
        <authorList>
            <person name="Adrian T.G.S."/>
            <person name="Chan K.G."/>
        </authorList>
    </citation>
    <scope>NUCLEOTIDE SEQUENCE [LARGE SCALE GENOMIC DNA]</scope>
    <source>
        <strain evidence="2 3">AD005a</strain>
    </source>
</reference>
<sequence>MILHIVLFNFKKPWSWSSNNAIEAEQATRNHPNHIKEIKGWVCGRNISRRDIAADFVVLGIFENQDELEKYIVHPNHIEGVEKWRAIANWNIVDIDLESDMSLASGYLVILNNL</sequence>
<dbReference type="InterPro" id="IPR011008">
    <property type="entry name" value="Dimeric_a/b-barrel"/>
</dbReference>
<name>A0A0B9GD70_9GAMM</name>
<gene>
    <name evidence="2" type="ORF">RJ45_15740</name>
</gene>
<dbReference type="InterPro" id="IPR013097">
    <property type="entry name" value="Dabb"/>
</dbReference>
<dbReference type="EMBL" id="JWLZ01000171">
    <property type="protein sequence ID" value="KHT62795.1"/>
    <property type="molecule type" value="Genomic_DNA"/>
</dbReference>
<dbReference type="AlphaFoldDB" id="A0A0B9GD70"/>
<dbReference type="SUPFAM" id="SSF54909">
    <property type="entry name" value="Dimeric alpha+beta barrel"/>
    <property type="match status" value="1"/>
</dbReference>
<dbReference type="PANTHER" id="PTHR37832">
    <property type="entry name" value="BLL2683 PROTEIN"/>
    <property type="match status" value="1"/>
</dbReference>
<proteinExistence type="predicted"/>
<dbReference type="Proteomes" id="UP000031278">
    <property type="component" value="Unassembled WGS sequence"/>
</dbReference>
<dbReference type="Gene3D" id="3.30.70.100">
    <property type="match status" value="1"/>
</dbReference>
<organism evidence="2 3">
    <name type="scientific">Photobacterium gaetbulicola</name>
    <dbReference type="NCBI Taxonomy" id="1295392"/>
    <lineage>
        <taxon>Bacteria</taxon>
        <taxon>Pseudomonadati</taxon>
        <taxon>Pseudomonadota</taxon>
        <taxon>Gammaproteobacteria</taxon>
        <taxon>Vibrionales</taxon>
        <taxon>Vibrionaceae</taxon>
        <taxon>Photobacterium</taxon>
    </lineage>
</organism>
<accession>A0A0B9GD70</accession>